<dbReference type="Proteomes" id="UP000001364">
    <property type="component" value="Chromosome"/>
</dbReference>
<organism evidence="4 5">
    <name type="scientific">Caulobacter vibrioides (strain NA1000 / CB15N)</name>
    <name type="common">Caulobacter crescentus</name>
    <dbReference type="NCBI Taxonomy" id="565050"/>
    <lineage>
        <taxon>Bacteria</taxon>
        <taxon>Pseudomonadati</taxon>
        <taxon>Pseudomonadota</taxon>
        <taxon>Alphaproteobacteria</taxon>
        <taxon>Caulobacterales</taxon>
        <taxon>Caulobacteraceae</taxon>
        <taxon>Caulobacter</taxon>
    </lineage>
</organism>
<feature type="coiled-coil region" evidence="1">
    <location>
        <begin position="124"/>
        <end position="151"/>
    </location>
</feature>
<dbReference type="PROSITE" id="PS50883">
    <property type="entry name" value="EAL"/>
    <property type="match status" value="1"/>
</dbReference>
<dbReference type="PROSITE" id="PS51257">
    <property type="entry name" value="PROKAR_LIPOPROTEIN"/>
    <property type="match status" value="1"/>
</dbReference>
<keyword evidence="2" id="KW-1133">Transmembrane helix</keyword>
<keyword evidence="2" id="KW-0812">Transmembrane</keyword>
<dbReference type="RefSeq" id="YP_002516120.1">
    <property type="nucleotide sequence ID" value="NC_011916.1"/>
</dbReference>
<dbReference type="SMART" id="SM00052">
    <property type="entry name" value="EAL"/>
    <property type="match status" value="1"/>
</dbReference>
<keyword evidence="2" id="KW-0472">Membrane</keyword>
<dbReference type="EMBL" id="CP001340">
    <property type="protein sequence ID" value="ACL94212.1"/>
    <property type="molecule type" value="Genomic_DNA"/>
</dbReference>
<evidence type="ECO:0000313" key="4">
    <source>
        <dbReference type="EMBL" id="ACL94212.1"/>
    </source>
</evidence>
<evidence type="ECO:0000256" key="1">
    <source>
        <dbReference type="SAM" id="Coils"/>
    </source>
</evidence>
<accession>A0A0H3C7P6</accession>
<sequence length="452" mass="49841">MGRNGAGTLIYSTLQAGTGLIACNDSCGRFMRRLMLALLTGAYLCLALLVSLFLLRTGATPSVGVSAFIGTLGLCFAFHGLIAQALMGAALRVDIDTIREAHAILLDQIEKVDARVTDLVDTVAADAQRRSEELSSEVHQLEDLIQQMNDRLEHQLTHQVAAASARTGARDRAPQASHMLQVVQDALAENRVDLYLQPIVSLPQRRTVFYESFSRLRDETGRVMMPAEYLAVAEPEGLMTAIDNLLLFRCVQIVRRLAKQDRKVGIFCNISLASLGDESFFPQFLEFMQGNKDLAGAVFFELGQAAFERRGPVEARHMARLASLGFSFSLDKVNDLDVDFQDLARADVKFLKVGAQMMLDQLEEQDGKLVITSLPDLNASDFAALTRRYGIEVIVEKVEAEKQVAEVLDLDIGYGQGHLFGEPRAIRDAVLAEADPPADFIRAPMRRRAVGW</sequence>
<dbReference type="SMR" id="A0A0H3C7P6"/>
<proteinExistence type="predicted"/>
<dbReference type="SUPFAM" id="SSF141868">
    <property type="entry name" value="EAL domain-like"/>
    <property type="match status" value="1"/>
</dbReference>
<dbReference type="PANTHER" id="PTHR33121:SF79">
    <property type="entry name" value="CYCLIC DI-GMP PHOSPHODIESTERASE PDED-RELATED"/>
    <property type="match status" value="1"/>
</dbReference>
<feature type="transmembrane region" description="Helical" evidence="2">
    <location>
        <begin position="34"/>
        <end position="55"/>
    </location>
</feature>
<gene>
    <name evidence="4" type="primary">tipF</name>
    <name evidence="4" type="ordered locus">CCNA_00747</name>
</gene>
<evidence type="ECO:0000313" key="5">
    <source>
        <dbReference type="Proteomes" id="UP000001364"/>
    </source>
</evidence>
<dbReference type="RefSeq" id="WP_010918596.1">
    <property type="nucleotide sequence ID" value="NC_011916.1"/>
</dbReference>
<dbReference type="Gene3D" id="3.20.20.450">
    <property type="entry name" value="EAL domain"/>
    <property type="match status" value="1"/>
</dbReference>
<reference evidence="4 5" key="1">
    <citation type="journal article" date="2010" name="J. Bacteriol.">
        <title>The genetic basis of laboratory adaptation in Caulobacter crescentus.</title>
        <authorList>
            <person name="Marks M.E."/>
            <person name="Castro-Rojas C.M."/>
            <person name="Teiling C."/>
            <person name="Du L."/>
            <person name="Kapatral V."/>
            <person name="Walunas T.L."/>
            <person name="Crosson S."/>
        </authorList>
    </citation>
    <scope>NUCLEOTIDE SEQUENCE [LARGE SCALE GENOMIC DNA]</scope>
    <source>
        <strain evidence="5">NA1000 / CB15N</strain>
    </source>
</reference>
<dbReference type="AlphaFoldDB" id="A0A0H3C7P6"/>
<dbReference type="OrthoDB" id="7178689at2"/>
<keyword evidence="1" id="KW-0175">Coiled coil</keyword>
<dbReference type="PATRIC" id="fig|565050.3.peg.736"/>
<dbReference type="PANTHER" id="PTHR33121">
    <property type="entry name" value="CYCLIC DI-GMP PHOSPHODIESTERASE PDEF"/>
    <property type="match status" value="1"/>
</dbReference>
<evidence type="ECO:0000256" key="2">
    <source>
        <dbReference type="SAM" id="Phobius"/>
    </source>
</evidence>
<feature type="transmembrane region" description="Helical" evidence="2">
    <location>
        <begin position="67"/>
        <end position="91"/>
    </location>
</feature>
<dbReference type="PhylomeDB" id="A0A0H3C7P6"/>
<feature type="domain" description="EAL" evidence="3">
    <location>
        <begin position="176"/>
        <end position="437"/>
    </location>
</feature>
<dbReference type="HOGENOM" id="CLU_036071_0_0_5"/>
<name>A0A0H3C7P6_CAUVN</name>
<evidence type="ECO:0000259" key="3">
    <source>
        <dbReference type="PROSITE" id="PS50883"/>
    </source>
</evidence>
<dbReference type="InterPro" id="IPR050706">
    <property type="entry name" value="Cyclic-di-GMP_PDE-like"/>
</dbReference>
<dbReference type="InterPro" id="IPR001633">
    <property type="entry name" value="EAL_dom"/>
</dbReference>
<dbReference type="GeneID" id="7332834"/>
<dbReference type="InterPro" id="IPR035919">
    <property type="entry name" value="EAL_sf"/>
</dbReference>
<dbReference type="GO" id="GO:0071111">
    <property type="term" value="F:cyclic-guanylate-specific phosphodiesterase activity"/>
    <property type="evidence" value="ECO:0007669"/>
    <property type="project" value="InterPro"/>
</dbReference>
<keyword evidence="5" id="KW-1185">Reference proteome</keyword>
<dbReference type="Pfam" id="PF00563">
    <property type="entry name" value="EAL"/>
    <property type="match status" value="1"/>
</dbReference>
<protein>
    <submittedName>
        <fullName evidence="4">Cyclic-di-GMP phosphodiesterase, flagellum assembly factor TipF</fullName>
    </submittedName>
</protein>
<dbReference type="KEGG" id="ccs:CCNA_00747"/>
<dbReference type="CDD" id="cd01948">
    <property type="entry name" value="EAL"/>
    <property type="match status" value="1"/>
</dbReference>